<feature type="domain" description="Copper amine oxidase-like N-terminal" evidence="2">
    <location>
        <begin position="26"/>
        <end position="133"/>
    </location>
</feature>
<dbReference type="Pfam" id="PF07833">
    <property type="entry name" value="Cu_amine_oxidN1"/>
    <property type="match status" value="1"/>
</dbReference>
<dbReference type="EMBL" id="JBHSHL010000032">
    <property type="protein sequence ID" value="MFC4805039.1"/>
    <property type="molecule type" value="Genomic_DNA"/>
</dbReference>
<dbReference type="InterPro" id="IPR012854">
    <property type="entry name" value="Cu_amine_oxidase-like_N"/>
</dbReference>
<dbReference type="Proteomes" id="UP001595916">
    <property type="component" value="Unassembled WGS sequence"/>
</dbReference>
<keyword evidence="4" id="KW-1185">Reference proteome</keyword>
<comment type="caution">
    <text evidence="3">The sequence shown here is derived from an EMBL/GenBank/DDBJ whole genome shotgun (WGS) entry which is preliminary data.</text>
</comment>
<keyword evidence="1" id="KW-0732">Signal</keyword>
<sequence length="241" mass="26201">MKKKIGMLLLIFCLCTTGMSHAVTIVVNQVELKTQVEPQIVGGVTYIPISDVGVALGTEVKWDSSTKTVTLKKEGSNVKIRLNSRTAKINNVDVEMMQSAKIIQNKAMVPLNFVATAFGAEVQWDTVNKAVLITSGSSAPVQKNVAAVLPVEHTSDNGKVESHQTFKDANSVNVVISPGNSNSIFPMEEPMIKGNINNKGEKFYYLPGSKNYDKIKMNPSRGDKYFYSEADAVAEGFLPGK</sequence>
<dbReference type="SUPFAM" id="SSF55383">
    <property type="entry name" value="Copper amine oxidase, domain N"/>
    <property type="match status" value="1"/>
</dbReference>
<feature type="signal peptide" evidence="1">
    <location>
        <begin position="1"/>
        <end position="22"/>
    </location>
</feature>
<feature type="chain" id="PRO_5046871367" evidence="1">
    <location>
        <begin position="23"/>
        <end position="241"/>
    </location>
</feature>
<dbReference type="RefSeq" id="WP_379788580.1">
    <property type="nucleotide sequence ID" value="NZ_JBHSHL010000032.1"/>
</dbReference>
<dbReference type="Gene3D" id="3.30.457.10">
    <property type="entry name" value="Copper amine oxidase-like, N-terminal domain"/>
    <property type="match status" value="1"/>
</dbReference>
<gene>
    <name evidence="3" type="ORF">ACFO4R_08085</name>
</gene>
<reference evidence="4" key="1">
    <citation type="journal article" date="2019" name="Int. J. Syst. Evol. Microbiol.">
        <title>The Global Catalogue of Microorganisms (GCM) 10K type strain sequencing project: providing services to taxonomists for standard genome sequencing and annotation.</title>
        <authorList>
            <consortium name="The Broad Institute Genomics Platform"/>
            <consortium name="The Broad Institute Genome Sequencing Center for Infectious Disease"/>
            <person name="Wu L."/>
            <person name="Ma J."/>
        </authorList>
    </citation>
    <scope>NUCLEOTIDE SEQUENCE [LARGE SCALE GENOMIC DNA]</scope>
    <source>
        <strain evidence="4">CCUG 46385</strain>
    </source>
</reference>
<protein>
    <submittedName>
        <fullName evidence="3">Copper amine oxidase N-terminal domain-containing protein</fullName>
    </submittedName>
</protein>
<organism evidence="3 4">
    <name type="scientific">Filifactor villosus</name>
    <dbReference type="NCBI Taxonomy" id="29374"/>
    <lineage>
        <taxon>Bacteria</taxon>
        <taxon>Bacillati</taxon>
        <taxon>Bacillota</taxon>
        <taxon>Clostridia</taxon>
        <taxon>Peptostreptococcales</taxon>
        <taxon>Filifactoraceae</taxon>
        <taxon>Filifactor</taxon>
    </lineage>
</organism>
<name>A0ABV9QLF4_9FIRM</name>
<evidence type="ECO:0000313" key="3">
    <source>
        <dbReference type="EMBL" id="MFC4805039.1"/>
    </source>
</evidence>
<evidence type="ECO:0000259" key="2">
    <source>
        <dbReference type="Pfam" id="PF07833"/>
    </source>
</evidence>
<accession>A0ABV9QLF4</accession>
<evidence type="ECO:0000256" key="1">
    <source>
        <dbReference type="SAM" id="SignalP"/>
    </source>
</evidence>
<dbReference type="InterPro" id="IPR036582">
    <property type="entry name" value="Mao_N_sf"/>
</dbReference>
<proteinExistence type="predicted"/>
<evidence type="ECO:0000313" key="4">
    <source>
        <dbReference type="Proteomes" id="UP001595916"/>
    </source>
</evidence>